<sequence>MTEDSSDSCSVATESSGVEVLYRDSAAAEGSSVAKDPSDVFLRSLVDLVNDDDVNAVLQAQKHMVNRFEKTNEMLQSFNTLSAIRFDETQEMFKKHTQTLLDMKKDLDHIFRRIRELKGKVSKQYPEAFQASMIQDDLIDKPKDYTPLVYCWRGGQRSGSLGIILSQIGFKVYLLEGGYRTYRQTVVRDIKELPAQFKFLMLSGMTEFKCCKQAYSYHALIREKSSGDRDNRSRGGRDRRDRDRDRRYQPYGREGRGGGGGGGRGSRAHGQDPERTVYISNIPYEMKWQDIKDLFRDKGGLSGIGAGLGPGGQPLNVHQMGSGGGGGGGNMGGGGMGNMGGMSDLGGSMGCYVSGGLGMGDLGGGMGMGGGMGNMGDTMGSMGGGMGSPNMGSGMGGGFGGGMGGGNMGGMGGGMGNPMGGGMGGGGMGGGGGMMGGGMDNNMGRGMGGRNRSCQIFVRNLPWAFTWQMLKEKFKSCGRVMYAEIKTENGKSKGCGTVRFETPEGAQRACGIL</sequence>
<feature type="compositionally biased region" description="Basic and acidic residues" evidence="4">
    <location>
        <begin position="225"/>
        <end position="256"/>
    </location>
</feature>
<feature type="region of interest" description="Disordered" evidence="4">
    <location>
        <begin position="225"/>
        <end position="274"/>
    </location>
</feature>
<evidence type="ECO:0000259" key="5">
    <source>
        <dbReference type="PROSITE" id="PS50102"/>
    </source>
</evidence>
<proteinExistence type="inferred from homology"/>
<dbReference type="FunFam" id="3.40.250.10:FF:000122">
    <property type="entry name" value="Uncharacterized protein"/>
    <property type="match status" value="1"/>
</dbReference>
<dbReference type="PANTHER" id="PTHR13511:SF0">
    <property type="entry name" value="KXDL MOTIF-CONTAINING PROTEIN 1"/>
    <property type="match status" value="1"/>
</dbReference>
<keyword evidence="3" id="KW-0694">RNA-binding</keyword>
<dbReference type="InterPro" id="IPR019371">
    <property type="entry name" value="KxDL_dom"/>
</dbReference>
<dbReference type="GO" id="GO:0003723">
    <property type="term" value="F:RNA binding"/>
    <property type="evidence" value="ECO:0007669"/>
    <property type="project" value="UniProtKB-UniRule"/>
</dbReference>
<evidence type="ECO:0000313" key="7">
    <source>
        <dbReference type="EMBL" id="EEN65961.1"/>
    </source>
</evidence>
<dbReference type="InterPro" id="IPR012677">
    <property type="entry name" value="Nucleotide-bd_a/b_plait_sf"/>
</dbReference>
<dbReference type="SUPFAM" id="SSF52821">
    <property type="entry name" value="Rhodanese/Cell cycle control phosphatase"/>
    <property type="match status" value="1"/>
</dbReference>
<evidence type="ECO:0000256" key="1">
    <source>
        <dbReference type="ARBA" id="ARBA00005913"/>
    </source>
</evidence>
<evidence type="ECO:0000256" key="3">
    <source>
        <dbReference type="PROSITE-ProRule" id="PRU00176"/>
    </source>
</evidence>
<dbReference type="Gene3D" id="3.40.250.10">
    <property type="entry name" value="Rhodanese-like domain"/>
    <property type="match status" value="1"/>
</dbReference>
<dbReference type="STRING" id="7739.C3Y271"/>
<evidence type="ECO:0000259" key="6">
    <source>
        <dbReference type="PROSITE" id="PS50206"/>
    </source>
</evidence>
<comment type="similarity">
    <text evidence="1">Belongs to the KXD1 family.</text>
</comment>
<dbReference type="Gene3D" id="3.30.70.330">
    <property type="match status" value="2"/>
</dbReference>
<reference evidence="7" key="1">
    <citation type="journal article" date="2008" name="Nature">
        <title>The amphioxus genome and the evolution of the chordate karyotype.</title>
        <authorList>
            <consortium name="US DOE Joint Genome Institute (JGI-PGF)"/>
            <person name="Putnam N.H."/>
            <person name="Butts T."/>
            <person name="Ferrier D.E.K."/>
            <person name="Furlong R.F."/>
            <person name="Hellsten U."/>
            <person name="Kawashima T."/>
            <person name="Robinson-Rechavi M."/>
            <person name="Shoguchi E."/>
            <person name="Terry A."/>
            <person name="Yu J.-K."/>
            <person name="Benito-Gutierrez E.L."/>
            <person name="Dubchak I."/>
            <person name="Garcia-Fernandez J."/>
            <person name="Gibson-Brown J.J."/>
            <person name="Grigoriev I.V."/>
            <person name="Horton A.C."/>
            <person name="de Jong P.J."/>
            <person name="Jurka J."/>
            <person name="Kapitonov V.V."/>
            <person name="Kohara Y."/>
            <person name="Kuroki Y."/>
            <person name="Lindquist E."/>
            <person name="Lucas S."/>
            <person name="Osoegawa K."/>
            <person name="Pennacchio L.A."/>
            <person name="Salamov A.A."/>
            <person name="Satou Y."/>
            <person name="Sauka-Spengler T."/>
            <person name="Schmutz J."/>
            <person name="Shin-I T."/>
            <person name="Toyoda A."/>
            <person name="Bronner-Fraser M."/>
            <person name="Fujiyama A."/>
            <person name="Holland L.Z."/>
            <person name="Holland P.W.H."/>
            <person name="Satoh N."/>
            <person name="Rokhsar D.S."/>
        </authorList>
    </citation>
    <scope>NUCLEOTIDE SEQUENCE [LARGE SCALE GENOMIC DNA]</scope>
    <source>
        <strain evidence="7">S238N-H82</strain>
        <tissue evidence="7">Testes</tissue>
    </source>
</reference>
<dbReference type="FunFam" id="3.30.70.330:FF:000034">
    <property type="entry name" value="heterogeneous nuclear ribonucleoprotein M isoform X1"/>
    <property type="match status" value="1"/>
</dbReference>
<accession>C3Y271</accession>
<dbReference type="InterPro" id="IPR039843">
    <property type="entry name" value="KXD1-like"/>
</dbReference>
<organism>
    <name type="scientific">Branchiostoma floridae</name>
    <name type="common">Florida lancelet</name>
    <name type="synonym">Amphioxus</name>
    <dbReference type="NCBI Taxonomy" id="7739"/>
    <lineage>
        <taxon>Eukaryota</taxon>
        <taxon>Metazoa</taxon>
        <taxon>Chordata</taxon>
        <taxon>Cephalochordata</taxon>
        <taxon>Leptocardii</taxon>
        <taxon>Amphioxiformes</taxon>
        <taxon>Branchiostomatidae</taxon>
        <taxon>Branchiostoma</taxon>
    </lineage>
</organism>
<dbReference type="InterPro" id="IPR001763">
    <property type="entry name" value="Rhodanese-like_dom"/>
</dbReference>
<protein>
    <recommendedName>
        <fullName evidence="2">KxDL motif-containing protein 1</fullName>
    </recommendedName>
</protein>
<dbReference type="AlphaFoldDB" id="C3Y271"/>
<evidence type="ECO:0000256" key="4">
    <source>
        <dbReference type="SAM" id="MobiDB-lite"/>
    </source>
</evidence>
<dbReference type="EMBL" id="GG666480">
    <property type="protein sequence ID" value="EEN65961.1"/>
    <property type="molecule type" value="Genomic_DNA"/>
</dbReference>
<dbReference type="PROSITE" id="PS50206">
    <property type="entry name" value="RHODANESE_3"/>
    <property type="match status" value="1"/>
</dbReference>
<dbReference type="Pfam" id="PF00076">
    <property type="entry name" value="RRM_1"/>
    <property type="match status" value="1"/>
</dbReference>
<name>C3Y271_BRAFL</name>
<dbReference type="eggNOG" id="KOG3443">
    <property type="taxonomic scope" value="Eukaryota"/>
</dbReference>
<dbReference type="PANTHER" id="PTHR13511">
    <property type="entry name" value="KXDL MOTIF-CONTAINING PROTEIN 1"/>
    <property type="match status" value="1"/>
</dbReference>
<dbReference type="InterPro" id="IPR036873">
    <property type="entry name" value="Rhodanese-like_dom_sf"/>
</dbReference>
<dbReference type="InterPro" id="IPR035979">
    <property type="entry name" value="RBD_domain_sf"/>
</dbReference>
<gene>
    <name evidence="7" type="ORF">BRAFLDRAFT_124380</name>
</gene>
<dbReference type="InterPro" id="IPR000504">
    <property type="entry name" value="RRM_dom"/>
</dbReference>
<feature type="domain" description="RRM" evidence="5">
    <location>
        <begin position="454"/>
        <end position="513"/>
    </location>
</feature>
<dbReference type="PROSITE" id="PS50102">
    <property type="entry name" value="RRM"/>
    <property type="match status" value="1"/>
</dbReference>
<evidence type="ECO:0000256" key="2">
    <source>
        <dbReference type="ARBA" id="ARBA00014719"/>
    </source>
</evidence>
<dbReference type="Pfam" id="PF10241">
    <property type="entry name" value="KxDL"/>
    <property type="match status" value="1"/>
</dbReference>
<dbReference type="SUPFAM" id="SSF54928">
    <property type="entry name" value="RNA-binding domain, RBD"/>
    <property type="match status" value="2"/>
</dbReference>
<feature type="domain" description="Rhodanese" evidence="6">
    <location>
        <begin position="149"/>
        <end position="191"/>
    </location>
</feature>
<dbReference type="SMART" id="SM00360">
    <property type="entry name" value="RRM"/>
    <property type="match status" value="1"/>
</dbReference>
<dbReference type="InParanoid" id="C3Y271"/>